<evidence type="ECO:0000313" key="1">
    <source>
        <dbReference type="EMBL" id="SDZ73782.1"/>
    </source>
</evidence>
<dbReference type="Proteomes" id="UP000199002">
    <property type="component" value="Unassembled WGS sequence"/>
</dbReference>
<dbReference type="RefSeq" id="WP_092696556.1">
    <property type="nucleotide sequence ID" value="NZ_FNQJ01000001.1"/>
</dbReference>
<gene>
    <name evidence="1" type="ORF">SAMN05421875_101124</name>
</gene>
<accession>A0A1H3VI39</accession>
<dbReference type="GeneID" id="34234746"/>
<sequence length="69" mass="7293">MSIHHHTAYPQGEAAALREVLRLALAALEKAIDDGCAIEAHDRMTIDGNTWTIGGICALAHDALTGKEG</sequence>
<evidence type="ECO:0000313" key="2">
    <source>
        <dbReference type="Proteomes" id="UP000199002"/>
    </source>
</evidence>
<dbReference type="STRING" id="592050.SAMN05421875_101124"/>
<name>A0A1H3VI39_9BURK</name>
<keyword evidence="2" id="KW-1185">Reference proteome</keyword>
<proteinExistence type="predicted"/>
<reference evidence="2" key="1">
    <citation type="submission" date="2016-10" db="EMBL/GenBank/DDBJ databases">
        <authorList>
            <person name="Varghese N."/>
            <person name="Submissions S."/>
        </authorList>
    </citation>
    <scope>NUCLEOTIDE SEQUENCE [LARGE SCALE GENOMIC DNA]</scope>
    <source>
        <strain evidence="2">DSM 25157</strain>
    </source>
</reference>
<protein>
    <submittedName>
        <fullName evidence="1">Uncharacterized protein</fullName>
    </submittedName>
</protein>
<dbReference type="EMBL" id="FNQJ01000001">
    <property type="protein sequence ID" value="SDZ73782.1"/>
    <property type="molecule type" value="Genomic_DNA"/>
</dbReference>
<dbReference type="AlphaFoldDB" id="A0A1H3VI39"/>
<organism evidence="1 2">
    <name type="scientific">Acidovorax soli</name>
    <dbReference type="NCBI Taxonomy" id="592050"/>
    <lineage>
        <taxon>Bacteria</taxon>
        <taxon>Pseudomonadati</taxon>
        <taxon>Pseudomonadota</taxon>
        <taxon>Betaproteobacteria</taxon>
        <taxon>Burkholderiales</taxon>
        <taxon>Comamonadaceae</taxon>
        <taxon>Acidovorax</taxon>
    </lineage>
</organism>